<evidence type="ECO:0000256" key="1">
    <source>
        <dbReference type="SAM" id="SignalP"/>
    </source>
</evidence>
<reference evidence="2 3" key="1">
    <citation type="submission" date="2024-04" db="EMBL/GenBank/DDBJ databases">
        <title>Human intestinal bacterial collection.</title>
        <authorList>
            <person name="Pauvert C."/>
            <person name="Hitch T.C.A."/>
            <person name="Clavel T."/>
        </authorList>
    </citation>
    <scope>NUCLEOTIDE SEQUENCE [LARGE SCALE GENOMIC DNA]</scope>
    <source>
        <strain evidence="2 3">CLA-KB-H42</strain>
    </source>
</reference>
<protein>
    <recommendedName>
        <fullName evidence="4">Tetrahaem cytochrome domain-containing protein</fullName>
    </recommendedName>
</protein>
<dbReference type="RefSeq" id="WP_102375547.1">
    <property type="nucleotide sequence ID" value="NZ_JBBNOP010000001.1"/>
</dbReference>
<dbReference type="Gene3D" id="1.10.1130.10">
    <property type="entry name" value="Flavocytochrome C3, Chain A"/>
    <property type="match status" value="1"/>
</dbReference>
<dbReference type="SUPFAM" id="SSF48695">
    <property type="entry name" value="Multiheme cytochromes"/>
    <property type="match status" value="1"/>
</dbReference>
<dbReference type="InterPro" id="IPR036280">
    <property type="entry name" value="Multihaem_cyt_sf"/>
</dbReference>
<proteinExistence type="predicted"/>
<sequence length="204" mass="21588">MILQKKANYAVLLGVFALFCAFGLLACAPQEAKQPSEAHEGNDGTSAALVEFTWSEDSDCKMCHEKESASFEDSAYGAFAHAADASCATCHADVAGLSSAHEGATMEKAGRAALKATTVQEQSCESCHDLAELAQTTAASTVLIDDNGTVVNPHAISESESHSELSCLSCHQMHVADADREKKAQRACASCHHANLFECYTCHS</sequence>
<name>A0ABV1J8V8_9ACTN</name>
<keyword evidence="1" id="KW-0732">Signal</keyword>
<evidence type="ECO:0000313" key="2">
    <source>
        <dbReference type="EMBL" id="MEQ3361516.1"/>
    </source>
</evidence>
<accession>A0ABV1J8V8</accession>
<dbReference type="PROSITE" id="PS51257">
    <property type="entry name" value="PROKAR_LIPOPROTEIN"/>
    <property type="match status" value="1"/>
</dbReference>
<keyword evidence="3" id="KW-1185">Reference proteome</keyword>
<organism evidence="2 3">
    <name type="scientific">Raoultibacter massiliensis</name>
    <dbReference type="NCBI Taxonomy" id="1852371"/>
    <lineage>
        <taxon>Bacteria</taxon>
        <taxon>Bacillati</taxon>
        <taxon>Actinomycetota</taxon>
        <taxon>Coriobacteriia</taxon>
        <taxon>Eggerthellales</taxon>
        <taxon>Eggerthellaceae</taxon>
        <taxon>Raoultibacter</taxon>
    </lineage>
</organism>
<feature type="signal peptide" evidence="1">
    <location>
        <begin position="1"/>
        <end position="26"/>
    </location>
</feature>
<evidence type="ECO:0008006" key="4">
    <source>
        <dbReference type="Google" id="ProtNLM"/>
    </source>
</evidence>
<feature type="chain" id="PRO_5045099542" description="Tetrahaem cytochrome domain-containing protein" evidence="1">
    <location>
        <begin position="27"/>
        <end position="204"/>
    </location>
</feature>
<evidence type="ECO:0000313" key="3">
    <source>
        <dbReference type="Proteomes" id="UP001487305"/>
    </source>
</evidence>
<gene>
    <name evidence="2" type="ORF">AAA083_00850</name>
</gene>
<dbReference type="EMBL" id="JBBNOP010000001">
    <property type="protein sequence ID" value="MEQ3361516.1"/>
    <property type="molecule type" value="Genomic_DNA"/>
</dbReference>
<dbReference type="Proteomes" id="UP001487305">
    <property type="component" value="Unassembled WGS sequence"/>
</dbReference>
<comment type="caution">
    <text evidence="2">The sequence shown here is derived from an EMBL/GenBank/DDBJ whole genome shotgun (WGS) entry which is preliminary data.</text>
</comment>